<evidence type="ECO:0000313" key="8">
    <source>
        <dbReference type="Proteomes" id="UP000321899"/>
    </source>
</evidence>
<keyword evidence="3 4" id="KW-0342">GTP-binding</keyword>
<dbReference type="InterPro" id="IPR027417">
    <property type="entry name" value="P-loop_NTPase"/>
</dbReference>
<dbReference type="RefSeq" id="WP_139446126.1">
    <property type="nucleotide sequence ID" value="NZ_VDMB01000002.1"/>
</dbReference>
<evidence type="ECO:0000256" key="2">
    <source>
        <dbReference type="ARBA" id="ARBA00022840"/>
    </source>
</evidence>
<reference evidence="7 8" key="1">
    <citation type="submission" date="2019-06" db="EMBL/GenBank/DDBJ databases">
        <title>Desulfobotulus mexicanus sp. nov., a novel sulfate-reducing bacterium isolated from the sediment of an alkaline crater lake in Mexico.</title>
        <authorList>
            <person name="Hirschler-Rea A."/>
        </authorList>
    </citation>
    <scope>NUCLEOTIDE SEQUENCE [LARGE SCALE GENOMIC DNA]</scope>
    <source>
        <strain evidence="7 8">PAR22N</strain>
    </source>
</reference>
<dbReference type="InterPro" id="IPR053930">
    <property type="entry name" value="RapZ-like_N"/>
</dbReference>
<dbReference type="GO" id="GO:0005525">
    <property type="term" value="F:GTP binding"/>
    <property type="evidence" value="ECO:0007669"/>
    <property type="project" value="UniProtKB-UniRule"/>
</dbReference>
<keyword evidence="8" id="KW-1185">Reference proteome</keyword>
<evidence type="ECO:0000256" key="1">
    <source>
        <dbReference type="ARBA" id="ARBA00022741"/>
    </source>
</evidence>
<feature type="domain" description="RapZ-like N-terminal" evidence="5">
    <location>
        <begin position="7"/>
        <end position="155"/>
    </location>
</feature>
<dbReference type="InterPro" id="IPR053931">
    <property type="entry name" value="RapZ_C"/>
</dbReference>
<sequence length="294" mass="33410">MDANGKIIVVTGLSGSGKSTAAAALEDAGFYCVDNLPVALLPKFLELRIHSDTADFNGLAFIMDIREKGFIENHSRIFEEVRQQGWSFQLIFLDAREDVLLDRFSQTRRQHPLSQTISLMDSIREEIRRMVPLKERADHVIDTSETTVHALKALIMGIAQHCISTDTLRVDLLSFGFKYGLPRNMDLLMDVRFLANPYFNPDLRDLTGEDPAIQHFIISQEETRIFLQKYLDLLDYLIPLYKREGKAYLTLGIGCTGGRHRSVAIARRIFEYLQGRVGQIGISHRDILRQSAPT</sequence>
<name>A0A5Q4VDV6_9BACT</name>
<feature type="binding site" evidence="4">
    <location>
        <begin position="12"/>
        <end position="19"/>
    </location>
    <ligand>
        <name>ATP</name>
        <dbReference type="ChEBI" id="CHEBI:30616"/>
    </ligand>
</feature>
<feature type="binding site" evidence="4">
    <location>
        <begin position="64"/>
        <end position="67"/>
    </location>
    <ligand>
        <name>GTP</name>
        <dbReference type="ChEBI" id="CHEBI:37565"/>
    </ligand>
</feature>
<feature type="domain" description="RapZ C-terminal" evidence="6">
    <location>
        <begin position="169"/>
        <end position="287"/>
    </location>
</feature>
<dbReference type="InterPro" id="IPR005337">
    <property type="entry name" value="RapZ-like"/>
</dbReference>
<dbReference type="EMBL" id="VDMB01000002">
    <property type="protein sequence ID" value="TYT75879.1"/>
    <property type="molecule type" value="Genomic_DNA"/>
</dbReference>
<dbReference type="Pfam" id="PF22740">
    <property type="entry name" value="PapZ_C"/>
    <property type="match status" value="1"/>
</dbReference>
<protein>
    <submittedName>
        <fullName evidence="7">RNase adapter RapZ</fullName>
    </submittedName>
</protein>
<dbReference type="PIRSF" id="PIRSF005052">
    <property type="entry name" value="P-loopkin"/>
    <property type="match status" value="1"/>
</dbReference>
<evidence type="ECO:0000313" key="7">
    <source>
        <dbReference type="EMBL" id="TYT75879.1"/>
    </source>
</evidence>
<proteinExistence type="inferred from homology"/>
<dbReference type="PANTHER" id="PTHR30448:SF0">
    <property type="entry name" value="RNASE ADAPTER PROTEIN RAPZ"/>
    <property type="match status" value="1"/>
</dbReference>
<organism evidence="7 8">
    <name type="scientific">Desulfobotulus mexicanus</name>
    <dbReference type="NCBI Taxonomy" id="2586642"/>
    <lineage>
        <taxon>Bacteria</taxon>
        <taxon>Pseudomonadati</taxon>
        <taxon>Thermodesulfobacteriota</taxon>
        <taxon>Desulfobacteria</taxon>
        <taxon>Desulfobacterales</taxon>
        <taxon>Desulfobacteraceae</taxon>
        <taxon>Desulfobotulus</taxon>
    </lineage>
</organism>
<dbReference type="PANTHER" id="PTHR30448">
    <property type="entry name" value="RNASE ADAPTER PROTEIN RAPZ"/>
    <property type="match status" value="1"/>
</dbReference>
<dbReference type="Pfam" id="PF03668">
    <property type="entry name" value="RapZ-like_N"/>
    <property type="match status" value="1"/>
</dbReference>
<evidence type="ECO:0000259" key="5">
    <source>
        <dbReference type="Pfam" id="PF03668"/>
    </source>
</evidence>
<dbReference type="HAMAP" id="MF_00636">
    <property type="entry name" value="RapZ_like"/>
    <property type="match status" value="1"/>
</dbReference>
<dbReference type="SUPFAM" id="SSF52540">
    <property type="entry name" value="P-loop containing nucleoside triphosphate hydrolases"/>
    <property type="match status" value="1"/>
</dbReference>
<dbReference type="Proteomes" id="UP000321899">
    <property type="component" value="Unassembled WGS sequence"/>
</dbReference>
<gene>
    <name evidence="7" type="primary">rapZ</name>
    <name evidence="7" type="ORF">FIM25_02995</name>
</gene>
<evidence type="ECO:0000259" key="6">
    <source>
        <dbReference type="Pfam" id="PF22740"/>
    </source>
</evidence>
<evidence type="ECO:0000256" key="3">
    <source>
        <dbReference type="ARBA" id="ARBA00023134"/>
    </source>
</evidence>
<dbReference type="NCBIfam" id="NF003828">
    <property type="entry name" value="PRK05416.1"/>
    <property type="match status" value="1"/>
</dbReference>
<dbReference type="GO" id="GO:0005524">
    <property type="term" value="F:ATP binding"/>
    <property type="evidence" value="ECO:0007669"/>
    <property type="project" value="UniProtKB-UniRule"/>
</dbReference>
<evidence type="ECO:0000256" key="4">
    <source>
        <dbReference type="HAMAP-Rule" id="MF_00636"/>
    </source>
</evidence>
<dbReference type="OrthoDB" id="9784461at2"/>
<comment type="caution">
    <text evidence="7">The sequence shown here is derived from an EMBL/GenBank/DDBJ whole genome shotgun (WGS) entry which is preliminary data.</text>
</comment>
<keyword evidence="1 4" id="KW-0547">Nucleotide-binding</keyword>
<keyword evidence="2 4" id="KW-0067">ATP-binding</keyword>
<dbReference type="Gene3D" id="3.40.50.300">
    <property type="entry name" value="P-loop containing nucleotide triphosphate hydrolases"/>
    <property type="match status" value="2"/>
</dbReference>
<accession>A0A5Q4VDV6</accession>
<dbReference type="AlphaFoldDB" id="A0A5Q4VDV6"/>